<organism evidence="1">
    <name type="scientific">marine sediment metagenome</name>
    <dbReference type="NCBI Taxonomy" id="412755"/>
    <lineage>
        <taxon>unclassified sequences</taxon>
        <taxon>metagenomes</taxon>
        <taxon>ecological metagenomes</taxon>
    </lineage>
</organism>
<sequence length="59" mass="6669">MKSPSVKLSKDCKKQLSRAVKSPEFEEFCTDCLNKGDVLAIMNLFHAVSEEHGDCSWYS</sequence>
<feature type="non-terminal residue" evidence="1">
    <location>
        <position position="59"/>
    </location>
</feature>
<dbReference type="AlphaFoldDB" id="X1DY95"/>
<protein>
    <submittedName>
        <fullName evidence="1">Uncharacterized protein</fullName>
    </submittedName>
</protein>
<dbReference type="EMBL" id="BART01036656">
    <property type="protein sequence ID" value="GAH13165.1"/>
    <property type="molecule type" value="Genomic_DNA"/>
</dbReference>
<comment type="caution">
    <text evidence="1">The sequence shown here is derived from an EMBL/GenBank/DDBJ whole genome shotgun (WGS) entry which is preliminary data.</text>
</comment>
<reference evidence="1" key="1">
    <citation type="journal article" date="2014" name="Front. Microbiol.">
        <title>High frequency of phylogenetically diverse reductive dehalogenase-homologous genes in deep subseafloor sedimentary metagenomes.</title>
        <authorList>
            <person name="Kawai M."/>
            <person name="Futagami T."/>
            <person name="Toyoda A."/>
            <person name="Takaki Y."/>
            <person name="Nishi S."/>
            <person name="Hori S."/>
            <person name="Arai W."/>
            <person name="Tsubouchi T."/>
            <person name="Morono Y."/>
            <person name="Uchiyama I."/>
            <person name="Ito T."/>
            <person name="Fujiyama A."/>
            <person name="Inagaki F."/>
            <person name="Takami H."/>
        </authorList>
    </citation>
    <scope>NUCLEOTIDE SEQUENCE</scope>
    <source>
        <strain evidence="1">Expedition CK06-06</strain>
    </source>
</reference>
<name>X1DY95_9ZZZZ</name>
<evidence type="ECO:0000313" key="1">
    <source>
        <dbReference type="EMBL" id="GAH13165.1"/>
    </source>
</evidence>
<proteinExistence type="predicted"/>
<gene>
    <name evidence="1" type="ORF">S01H4_61712</name>
</gene>
<accession>X1DY95</accession>